<evidence type="ECO:0000313" key="1">
    <source>
        <dbReference type="EMBL" id="OMO89000.1"/>
    </source>
</evidence>
<organism evidence="1 2">
    <name type="scientific">Corchorus olitorius</name>
    <dbReference type="NCBI Taxonomy" id="93759"/>
    <lineage>
        <taxon>Eukaryota</taxon>
        <taxon>Viridiplantae</taxon>
        <taxon>Streptophyta</taxon>
        <taxon>Embryophyta</taxon>
        <taxon>Tracheophyta</taxon>
        <taxon>Spermatophyta</taxon>
        <taxon>Magnoliopsida</taxon>
        <taxon>eudicotyledons</taxon>
        <taxon>Gunneridae</taxon>
        <taxon>Pentapetalae</taxon>
        <taxon>rosids</taxon>
        <taxon>malvids</taxon>
        <taxon>Malvales</taxon>
        <taxon>Malvaceae</taxon>
        <taxon>Grewioideae</taxon>
        <taxon>Apeibeae</taxon>
        <taxon>Corchorus</taxon>
    </lineage>
</organism>
<name>A0A1R3J2I0_9ROSI</name>
<sequence>MNPGFGLGFKPTVEDHQILADARKMRRVEGLGQYEQEEEAFSQKMVGLTINAVTEEATRPCSWIYPMAAGEELGDWEAFECVTATAESSM</sequence>
<evidence type="ECO:0000313" key="2">
    <source>
        <dbReference type="Proteomes" id="UP000187203"/>
    </source>
</evidence>
<accession>A0A1R3J2I0</accession>
<keyword evidence="2" id="KW-1185">Reference proteome</keyword>
<dbReference type="AlphaFoldDB" id="A0A1R3J2I0"/>
<dbReference type="Proteomes" id="UP000187203">
    <property type="component" value="Unassembled WGS sequence"/>
</dbReference>
<gene>
    <name evidence="1" type="ORF">COLO4_19986</name>
</gene>
<protein>
    <submittedName>
        <fullName evidence="1">Uncharacterized protein</fullName>
    </submittedName>
</protein>
<comment type="caution">
    <text evidence="1">The sequence shown here is derived from an EMBL/GenBank/DDBJ whole genome shotgun (WGS) entry which is preliminary data.</text>
</comment>
<reference evidence="2" key="1">
    <citation type="submission" date="2013-09" db="EMBL/GenBank/DDBJ databases">
        <title>Corchorus olitorius genome sequencing.</title>
        <authorList>
            <person name="Alam M."/>
            <person name="Haque M.S."/>
            <person name="Islam M.S."/>
            <person name="Emdad E.M."/>
            <person name="Islam M.M."/>
            <person name="Ahmed B."/>
            <person name="Halim A."/>
            <person name="Hossen Q.M.M."/>
            <person name="Hossain M.Z."/>
            <person name="Ahmed R."/>
            <person name="Khan M.M."/>
            <person name="Islam R."/>
            <person name="Rashid M.M."/>
            <person name="Khan S.A."/>
            <person name="Rahman M.S."/>
            <person name="Alam M."/>
            <person name="Yahiya A.S."/>
            <person name="Khan M.S."/>
            <person name="Azam M.S."/>
            <person name="Haque T."/>
            <person name="Lashkar M.Z.H."/>
            <person name="Akhand A.I."/>
            <person name="Morshed G."/>
            <person name="Roy S."/>
            <person name="Uddin K.S."/>
            <person name="Rabeya T."/>
            <person name="Hossain A.S."/>
            <person name="Chowdhury A."/>
            <person name="Snigdha A.R."/>
            <person name="Mortoza M.S."/>
            <person name="Matin S.A."/>
            <person name="Hoque S.M.E."/>
            <person name="Islam M.K."/>
            <person name="Roy D.K."/>
            <person name="Haider R."/>
            <person name="Moosa M.M."/>
            <person name="Elias S.M."/>
            <person name="Hasan A.M."/>
            <person name="Jahan S."/>
            <person name="Shafiuddin M."/>
            <person name="Mahmood N."/>
            <person name="Shommy N.S."/>
        </authorList>
    </citation>
    <scope>NUCLEOTIDE SEQUENCE [LARGE SCALE GENOMIC DNA]</scope>
    <source>
        <strain evidence="2">cv. O-4</strain>
    </source>
</reference>
<dbReference type="EMBL" id="AWUE01016919">
    <property type="protein sequence ID" value="OMO89000.1"/>
    <property type="molecule type" value="Genomic_DNA"/>
</dbReference>
<proteinExistence type="predicted"/>